<dbReference type="InterPro" id="IPR032484">
    <property type="entry name" value="DUF5052"/>
</dbReference>
<keyword evidence="2" id="KW-1185">Reference proteome</keyword>
<organism evidence="1 2">
    <name type="scientific">Lactobacillus phage P1</name>
    <dbReference type="NCBI Taxonomy" id="1846168"/>
    <lineage>
        <taxon>Viruses</taxon>
        <taxon>Duplodnaviria</taxon>
        <taxon>Heunggongvirae</taxon>
        <taxon>Uroviricota</taxon>
        <taxon>Caudoviricetes</taxon>
        <taxon>Tybeckvirinae</taxon>
        <taxon>Maenadvirus</taxon>
        <taxon>Maenadvirus P1</taxon>
    </lineage>
</organism>
<evidence type="ECO:0000313" key="1">
    <source>
        <dbReference type="EMBL" id="ANO57969.1"/>
    </source>
</evidence>
<name>A0A1S5RCR2_9CAUD</name>
<evidence type="ECO:0000313" key="2">
    <source>
        <dbReference type="Proteomes" id="UP000222183"/>
    </source>
</evidence>
<dbReference type="PROSITE" id="PS51257">
    <property type="entry name" value="PROKAR_LIPOPROTEIN"/>
    <property type="match status" value="1"/>
</dbReference>
<dbReference type="Proteomes" id="UP000222183">
    <property type="component" value="Segment"/>
</dbReference>
<gene>
    <name evidence="1" type="ORF">LVP1_g040</name>
</gene>
<dbReference type="Pfam" id="PF16475">
    <property type="entry name" value="DUF5052"/>
    <property type="match status" value="1"/>
</dbReference>
<sequence>MNKKKLLLVALTLSLTVVLGGCQFVDSWFSDFEQQTYGLPMTVQTYDYNAQKIDTIHGKSLSIARDKEFDQVNENGETSKASSVLNITLGGKQITHVGSSLIAYQDGLTNVLDKYPKRYNVTNNNSSVPFMNRFVNKYQNYFTGSSKVVLIRSQAGQPIATFAGDTVSYKSTQVPSSTSLLIDGKRLFIYRCDYTIYTTNTLLK</sequence>
<reference evidence="1 2" key="1">
    <citation type="journal article" date="2016" name="J. Dairy Sci.">
        <title>Characterization and adsorption of Lactobacillus virulent phage P1.</title>
        <authorList>
            <person name="Chen X."/>
            <person name="Xi Y."/>
            <person name="Zhang H."/>
            <person name="Wang Z."/>
            <person name="Fan M."/>
            <person name="Liu Y."/>
            <person name="Wu W."/>
        </authorList>
    </citation>
    <scope>NUCLEOTIDE SEQUENCE [LARGE SCALE GENOMIC DNA]</scope>
</reference>
<accession>A0A1S5RCR2</accession>
<protein>
    <recommendedName>
        <fullName evidence="3">DUF5052 domain-containing protein</fullName>
    </recommendedName>
</protein>
<dbReference type="EMBL" id="KX223815">
    <property type="protein sequence ID" value="ANO57969.1"/>
    <property type="molecule type" value="Genomic_DNA"/>
</dbReference>
<proteinExistence type="predicted"/>
<evidence type="ECO:0008006" key="3">
    <source>
        <dbReference type="Google" id="ProtNLM"/>
    </source>
</evidence>